<name>A0AAF0U2L3_SOLVR</name>
<evidence type="ECO:0000313" key="4">
    <source>
        <dbReference type="Proteomes" id="UP001234989"/>
    </source>
</evidence>
<evidence type="ECO:0000259" key="2">
    <source>
        <dbReference type="Pfam" id="PF03732"/>
    </source>
</evidence>
<accession>A0AAF0U2L3</accession>
<evidence type="ECO:0000256" key="1">
    <source>
        <dbReference type="SAM" id="MobiDB-lite"/>
    </source>
</evidence>
<gene>
    <name evidence="3" type="ORF">MTR67_031467</name>
</gene>
<sequence length="232" mass="26272">MSNFEPLFKCWQAMTTQANREDNAPVNPNVGTMTVRIQDFTRMDPLEFHGSKVDEDPQELLNEIYKIVEVKVFEFINIRQGNMSLKEYALNFTQLAKYALTMVVDSRERMSKFVSGVSDLIVKECHTAMLIKEMNISRLMIHAQQVQEEKLKERAKESKRARTSDSDFSHFKSGGQGLPHSGGSFPVKVPLMIRLISLIRIGCLTLNLKEMVDMGLLSPLALGVARNMTTNA</sequence>
<dbReference type="InterPro" id="IPR005162">
    <property type="entry name" value="Retrotrans_gag_dom"/>
</dbReference>
<dbReference type="Pfam" id="PF03732">
    <property type="entry name" value="Retrotrans_gag"/>
    <property type="match status" value="1"/>
</dbReference>
<keyword evidence="4" id="KW-1185">Reference proteome</keyword>
<feature type="compositionally biased region" description="Basic and acidic residues" evidence="1">
    <location>
        <begin position="150"/>
        <end position="170"/>
    </location>
</feature>
<evidence type="ECO:0000313" key="3">
    <source>
        <dbReference type="EMBL" id="WMV38082.1"/>
    </source>
</evidence>
<feature type="region of interest" description="Disordered" evidence="1">
    <location>
        <begin position="150"/>
        <end position="179"/>
    </location>
</feature>
<reference evidence="3" key="1">
    <citation type="submission" date="2023-08" db="EMBL/GenBank/DDBJ databases">
        <title>A de novo genome assembly of Solanum verrucosum Schlechtendal, a Mexican diploid species geographically isolated from the other diploid A-genome species in potato relatives.</title>
        <authorList>
            <person name="Hosaka K."/>
        </authorList>
    </citation>
    <scope>NUCLEOTIDE SEQUENCE</scope>
    <source>
        <tissue evidence="3">Young leaves</tissue>
    </source>
</reference>
<feature type="domain" description="Retrotransposon gag" evidence="2">
    <location>
        <begin position="74"/>
        <end position="118"/>
    </location>
</feature>
<organism evidence="3 4">
    <name type="scientific">Solanum verrucosum</name>
    <dbReference type="NCBI Taxonomy" id="315347"/>
    <lineage>
        <taxon>Eukaryota</taxon>
        <taxon>Viridiplantae</taxon>
        <taxon>Streptophyta</taxon>
        <taxon>Embryophyta</taxon>
        <taxon>Tracheophyta</taxon>
        <taxon>Spermatophyta</taxon>
        <taxon>Magnoliopsida</taxon>
        <taxon>eudicotyledons</taxon>
        <taxon>Gunneridae</taxon>
        <taxon>Pentapetalae</taxon>
        <taxon>asterids</taxon>
        <taxon>lamiids</taxon>
        <taxon>Solanales</taxon>
        <taxon>Solanaceae</taxon>
        <taxon>Solanoideae</taxon>
        <taxon>Solaneae</taxon>
        <taxon>Solanum</taxon>
    </lineage>
</organism>
<protein>
    <recommendedName>
        <fullName evidence="2">Retrotransposon gag domain-containing protein</fullName>
    </recommendedName>
</protein>
<proteinExistence type="predicted"/>
<dbReference type="AlphaFoldDB" id="A0AAF0U2L3"/>
<dbReference type="Proteomes" id="UP001234989">
    <property type="component" value="Chromosome 7"/>
</dbReference>
<dbReference type="EMBL" id="CP133618">
    <property type="protein sequence ID" value="WMV38082.1"/>
    <property type="molecule type" value="Genomic_DNA"/>
</dbReference>